<dbReference type="Gene3D" id="1.25.40.10">
    <property type="entry name" value="Tetratricopeptide repeat domain"/>
    <property type="match status" value="3"/>
</dbReference>
<evidence type="ECO:0000313" key="12">
    <source>
        <dbReference type="Proteomes" id="UP000307173"/>
    </source>
</evidence>
<reference evidence="11 12" key="1">
    <citation type="journal article" date="2019" name="Front. Genet.">
        <title>Whole-Genome Sequencing of the Opportunistic Yeast Pathogen Candida inconspicua Uncovers Its Hybrid Origin.</title>
        <authorList>
            <person name="Mixao V."/>
            <person name="Hansen A.P."/>
            <person name="Saus E."/>
            <person name="Boekhout T."/>
            <person name="Lass-Florl C."/>
            <person name="Gabaldon T."/>
        </authorList>
    </citation>
    <scope>NUCLEOTIDE SEQUENCE [LARGE SCALE GENOMIC DNA]</scope>
    <source>
        <strain evidence="11 12">CBS 180</strain>
    </source>
</reference>
<protein>
    <recommendedName>
        <fullName evidence="8">Pre-mRNA-splicing factor CLF1</fullName>
    </recommendedName>
</protein>
<dbReference type="GO" id="GO:0000974">
    <property type="term" value="C:Prp19 complex"/>
    <property type="evidence" value="ECO:0007669"/>
    <property type="project" value="TreeGrafter"/>
</dbReference>
<evidence type="ECO:0000256" key="4">
    <source>
        <dbReference type="ARBA" id="ARBA00022728"/>
    </source>
</evidence>
<dbReference type="OrthoDB" id="541719at2759"/>
<sequence>MKRSSELKEVGGGEKKQFTAATMLKSAYEQNMTQLRPAEFKIADLEELKYFQQKKRTEYENALRRNRFNFGQWLRYAQFEIDQKDIQRARSVFERAIEVDYKNVTVWMRYIQCEIKGKNINHARNLLERATKLLPMIDKLWYTYVTVEESIGNVLAVNTIFEKWLQWKPEKRVWLSYIEFKERYGEYQDGRLIFEKLVTVFNDADSWIKWSEYEKKYGDFVNVENLFKLGVNALYRQNKLNSDFLIHWIQYEYANRRHDKVRQLYEFGFNSLSKEEERKLRKFQADFKGQFGVDTENIEVYILEKRRVSYEEKLAKNPRDYETWWIYLNLLIDSNLVTKNEDIEEAFVNSIVNLPNTTKQSEWIQFWYLNLRYCLYLEWEVKDINRARYRFEELVKTIPHKKVPIVQFWIKYAEFELRNSDISVMRKVLGQAIGLTGSAEIIEYYIETENRLKYFERVRQLYNKLIEIDAGDWKHWVKYFNFEMGLGNETRAFSIAEVSVFERFVNVSGKRKIINKILGPIVDNFNFRLGRKLLEYKVEISERNVDSVIERCLFELRVPSEAQIENYEEKDDGDDDVEFEVDESVKSRVRMEYERWIKELKGEVEKRIMLLESLKKFEQEYGDAESVQKVVDRLPKIVKRVREADDGVKEEYIEYEFPEDEDEVKERVNEFKNEFLVDDEEDDGDEDEGENGEDDGEEGGGEGEEEAPQPKTFKSRFASDSEDDVEE</sequence>
<dbReference type="EMBL" id="SELW01000580">
    <property type="protein sequence ID" value="TID20371.1"/>
    <property type="molecule type" value="Genomic_DNA"/>
</dbReference>
<dbReference type="SUPFAM" id="SSF48452">
    <property type="entry name" value="TPR-like"/>
    <property type="match status" value="1"/>
</dbReference>
<dbReference type="GO" id="GO:0071007">
    <property type="term" value="C:U2-type catalytic step 2 spliceosome"/>
    <property type="evidence" value="ECO:0007669"/>
    <property type="project" value="TreeGrafter"/>
</dbReference>
<name>A0A4T0WYK2_9ASCO</name>
<dbReference type="GO" id="GO:0071011">
    <property type="term" value="C:precatalytic spliceosome"/>
    <property type="evidence" value="ECO:0007669"/>
    <property type="project" value="TreeGrafter"/>
</dbReference>
<dbReference type="Proteomes" id="UP000307173">
    <property type="component" value="Unassembled WGS sequence"/>
</dbReference>
<evidence type="ECO:0000313" key="11">
    <source>
        <dbReference type="EMBL" id="TID20371.1"/>
    </source>
</evidence>
<proteinExistence type="inferred from homology"/>
<evidence type="ECO:0000256" key="9">
    <source>
        <dbReference type="SAM" id="MobiDB-lite"/>
    </source>
</evidence>
<evidence type="ECO:0000256" key="2">
    <source>
        <dbReference type="ARBA" id="ARBA00008644"/>
    </source>
</evidence>
<evidence type="ECO:0000256" key="3">
    <source>
        <dbReference type="ARBA" id="ARBA00022664"/>
    </source>
</evidence>
<evidence type="ECO:0000256" key="7">
    <source>
        <dbReference type="ARBA" id="ARBA00023242"/>
    </source>
</evidence>
<comment type="subcellular location">
    <subcellularLocation>
        <location evidence="1">Nucleus</location>
    </subcellularLocation>
</comment>
<dbReference type="AlphaFoldDB" id="A0A4T0WYK2"/>
<dbReference type="InterPro" id="IPR003107">
    <property type="entry name" value="HAT"/>
</dbReference>
<keyword evidence="4" id="KW-0747">Spliceosome</keyword>
<feature type="region of interest" description="Disordered" evidence="9">
    <location>
        <begin position="674"/>
        <end position="727"/>
    </location>
</feature>
<dbReference type="PANTHER" id="PTHR11246">
    <property type="entry name" value="PRE-MRNA SPLICING FACTOR"/>
    <property type="match status" value="1"/>
</dbReference>
<keyword evidence="6" id="KW-0508">mRNA splicing</keyword>
<evidence type="ECO:0000259" key="10">
    <source>
        <dbReference type="Pfam" id="PF23233"/>
    </source>
</evidence>
<comment type="similarity">
    <text evidence="2">Belongs to the crooked-neck family.</text>
</comment>
<dbReference type="SMART" id="SM00386">
    <property type="entry name" value="HAT"/>
    <property type="match status" value="9"/>
</dbReference>
<keyword evidence="12" id="KW-1185">Reference proteome</keyword>
<organism evidence="11 12">
    <name type="scientific">Pichia inconspicua</name>
    <dbReference type="NCBI Taxonomy" id="52247"/>
    <lineage>
        <taxon>Eukaryota</taxon>
        <taxon>Fungi</taxon>
        <taxon>Dikarya</taxon>
        <taxon>Ascomycota</taxon>
        <taxon>Saccharomycotina</taxon>
        <taxon>Pichiomycetes</taxon>
        <taxon>Pichiales</taxon>
        <taxon>Pichiaceae</taxon>
        <taxon>Pichia</taxon>
    </lineage>
</organism>
<dbReference type="InterPro" id="IPR045075">
    <property type="entry name" value="Syf1-like"/>
</dbReference>
<dbReference type="GO" id="GO:0071014">
    <property type="term" value="C:post-mRNA release spliceosomal complex"/>
    <property type="evidence" value="ECO:0007669"/>
    <property type="project" value="TreeGrafter"/>
</dbReference>
<dbReference type="InterPro" id="IPR011990">
    <property type="entry name" value="TPR-like_helical_dom_sf"/>
</dbReference>
<dbReference type="InterPro" id="IPR055433">
    <property type="entry name" value="HAT_Syf1-like_N"/>
</dbReference>
<evidence type="ECO:0000256" key="8">
    <source>
        <dbReference type="ARBA" id="ARBA00039167"/>
    </source>
</evidence>
<feature type="domain" description="Pre-mRNA-splicing factor Syf1-like N-terminal HAT-repeats" evidence="10">
    <location>
        <begin position="57"/>
        <end position="200"/>
    </location>
</feature>
<accession>A0A4T0WYK2</accession>
<dbReference type="STRING" id="52247.A0A4T0WYK2"/>
<gene>
    <name evidence="11" type="ORF">CANINC_003616</name>
</gene>
<evidence type="ECO:0000256" key="5">
    <source>
        <dbReference type="ARBA" id="ARBA00022737"/>
    </source>
</evidence>
<evidence type="ECO:0000256" key="1">
    <source>
        <dbReference type="ARBA" id="ARBA00004123"/>
    </source>
</evidence>
<feature type="compositionally biased region" description="Acidic residues" evidence="9">
    <location>
        <begin position="676"/>
        <end position="707"/>
    </location>
</feature>
<dbReference type="Pfam" id="PF23233">
    <property type="entry name" value="HAT_Syf1_CNRKL1_N"/>
    <property type="match status" value="1"/>
</dbReference>
<dbReference type="GO" id="GO:0000245">
    <property type="term" value="P:spliceosomal complex assembly"/>
    <property type="evidence" value="ECO:0007669"/>
    <property type="project" value="TreeGrafter"/>
</dbReference>
<evidence type="ECO:0000256" key="6">
    <source>
        <dbReference type="ARBA" id="ARBA00023187"/>
    </source>
</evidence>
<comment type="caution">
    <text evidence="11">The sequence shown here is derived from an EMBL/GenBank/DDBJ whole genome shotgun (WGS) entry which is preliminary data.</text>
</comment>
<dbReference type="PANTHER" id="PTHR11246:SF3">
    <property type="entry name" value="CROOKED NECK-LIKE PROTEIN 1"/>
    <property type="match status" value="1"/>
</dbReference>
<keyword evidence="7" id="KW-0539">Nucleus</keyword>
<keyword evidence="3" id="KW-0507">mRNA processing</keyword>
<keyword evidence="5" id="KW-0677">Repeat</keyword>